<name>A0A8H6WR66_9AGAR</name>
<evidence type="ECO:0008006" key="4">
    <source>
        <dbReference type="Google" id="ProtNLM"/>
    </source>
</evidence>
<proteinExistence type="predicted"/>
<evidence type="ECO:0000313" key="3">
    <source>
        <dbReference type="Proteomes" id="UP000620124"/>
    </source>
</evidence>
<gene>
    <name evidence="2" type="ORF">MVEN_02593700</name>
</gene>
<organism evidence="2 3">
    <name type="scientific">Mycena venus</name>
    <dbReference type="NCBI Taxonomy" id="2733690"/>
    <lineage>
        <taxon>Eukaryota</taxon>
        <taxon>Fungi</taxon>
        <taxon>Dikarya</taxon>
        <taxon>Basidiomycota</taxon>
        <taxon>Agaricomycotina</taxon>
        <taxon>Agaricomycetes</taxon>
        <taxon>Agaricomycetidae</taxon>
        <taxon>Agaricales</taxon>
        <taxon>Marasmiineae</taxon>
        <taxon>Mycenaceae</taxon>
        <taxon>Mycena</taxon>
    </lineage>
</organism>
<evidence type="ECO:0000313" key="2">
    <source>
        <dbReference type="EMBL" id="KAF7326747.1"/>
    </source>
</evidence>
<accession>A0A8H6WR66</accession>
<feature type="region of interest" description="Disordered" evidence="1">
    <location>
        <begin position="1"/>
        <end position="20"/>
    </location>
</feature>
<dbReference type="AlphaFoldDB" id="A0A8H6WR66"/>
<reference evidence="2" key="1">
    <citation type="submission" date="2020-05" db="EMBL/GenBank/DDBJ databases">
        <title>Mycena genomes resolve the evolution of fungal bioluminescence.</title>
        <authorList>
            <person name="Tsai I.J."/>
        </authorList>
    </citation>
    <scope>NUCLEOTIDE SEQUENCE</scope>
    <source>
        <strain evidence="2">CCC161011</strain>
    </source>
</reference>
<keyword evidence="3" id="KW-1185">Reference proteome</keyword>
<dbReference type="EMBL" id="JACAZI010000040">
    <property type="protein sequence ID" value="KAF7326747.1"/>
    <property type="molecule type" value="Genomic_DNA"/>
</dbReference>
<comment type="caution">
    <text evidence="2">The sequence shown here is derived from an EMBL/GenBank/DDBJ whole genome shotgun (WGS) entry which is preliminary data.</text>
</comment>
<dbReference type="OrthoDB" id="3021386at2759"/>
<dbReference type="Proteomes" id="UP000620124">
    <property type="component" value="Unassembled WGS sequence"/>
</dbReference>
<sequence>MYDEAHAAPPTTGVPSNPGTMGGTFHAAISNSTSGDITMIGCTTTTNLAFTATPTLPSDFRMIPFGDIDLRHELRVDYKTGVGDRAEEEWKCDVEKYRSLRHPNIIQLWGATRAGGIYALLFHGDLIPFQLFVNSYQHTPCVQAYIYASCIPEFMAASNYCHSIFHQHLLEKQSTFWIRRSTGRLCAELEKPWRMVGPDSNAAIY</sequence>
<evidence type="ECO:0000256" key="1">
    <source>
        <dbReference type="SAM" id="MobiDB-lite"/>
    </source>
</evidence>
<protein>
    <recommendedName>
        <fullName evidence="4">Protein kinase domain-containing protein</fullName>
    </recommendedName>
</protein>